<reference evidence="2" key="1">
    <citation type="submission" date="2024-03" db="EMBL/GenBank/DDBJ databases">
        <title>Diverse circular DNA viruses in blood, oral, and fecal samples of captive lemurs.</title>
        <authorList>
            <person name="Paietta E.N."/>
            <person name="Kraberger S."/>
            <person name="Lund M.C."/>
            <person name="Custer J.M."/>
            <person name="Vargas K.M."/>
            <person name="Ehmke E.E."/>
            <person name="Yoder A.D."/>
            <person name="Varsani A."/>
        </authorList>
    </citation>
    <scope>NUCLEOTIDE SEQUENCE</scope>
    <source>
        <strain evidence="1">Duke_18_76</strain>
        <strain evidence="2">Duke_23FS_56</strain>
    </source>
</reference>
<name>A0AAU8AX78_9VIRU</name>
<accession>A0AAU8AX78</accession>
<evidence type="ECO:0000313" key="1">
    <source>
        <dbReference type="EMBL" id="XCD03486.1"/>
    </source>
</evidence>
<dbReference type="EMBL" id="PP511475">
    <property type="protein sequence ID" value="XCD04555.1"/>
    <property type="molecule type" value="Genomic_DNA"/>
</dbReference>
<dbReference type="EMBL" id="PP511364">
    <property type="protein sequence ID" value="XCD03486.1"/>
    <property type="molecule type" value="Genomic_DNA"/>
</dbReference>
<organism evidence="2">
    <name type="scientific">Dulem virus 118</name>
    <dbReference type="NCBI Taxonomy" id="3145595"/>
    <lineage>
        <taxon>Viruses</taxon>
        <taxon>Monodnaviria</taxon>
        <taxon>Sangervirae</taxon>
        <taxon>Phixviricota</taxon>
        <taxon>Malgrandaviricetes</taxon>
        <taxon>Petitvirales</taxon>
        <taxon>Microviridae</taxon>
        <taxon>Microvirus</taxon>
    </lineage>
</organism>
<evidence type="ECO:0000313" key="2">
    <source>
        <dbReference type="EMBL" id="XCD04555.1"/>
    </source>
</evidence>
<proteinExistence type="predicted"/>
<sequence length="40" mass="4590">MSTRRKRLTRRGSGRLFSATAQKTRAKNLRAVPMRGGFRI</sequence>
<protein>
    <submittedName>
        <fullName evidence="2">Uncharacterized protein</fullName>
    </submittedName>
</protein>